<comment type="caution">
    <text evidence="10">The sequence shown here is derived from an EMBL/GenBank/DDBJ whole genome shotgun (WGS) entry which is preliminary data.</text>
</comment>
<dbReference type="SUPFAM" id="SSF58038">
    <property type="entry name" value="SNARE fusion complex"/>
    <property type="match status" value="1"/>
</dbReference>
<gene>
    <name evidence="10" type="ORF">RJ639_002024</name>
</gene>
<protein>
    <recommendedName>
        <fullName evidence="12">t-SNARE coiled-coil homology domain-containing protein</fullName>
    </recommendedName>
</protein>
<dbReference type="EMBL" id="JAVXUP010000006">
    <property type="protein sequence ID" value="KAK3043445.1"/>
    <property type="molecule type" value="Genomic_DNA"/>
</dbReference>
<reference evidence="10" key="1">
    <citation type="submission" date="2022-12" db="EMBL/GenBank/DDBJ databases">
        <title>Draft genome assemblies for two species of Escallonia (Escalloniales).</title>
        <authorList>
            <person name="Chanderbali A."/>
            <person name="Dervinis C."/>
            <person name="Anghel I."/>
            <person name="Soltis D."/>
            <person name="Soltis P."/>
            <person name="Zapata F."/>
        </authorList>
    </citation>
    <scope>NUCLEOTIDE SEQUENCE</scope>
    <source>
        <strain evidence="10">UCBG64.0493</strain>
        <tissue evidence="10">Leaf</tissue>
    </source>
</reference>
<keyword evidence="6" id="KW-0333">Golgi apparatus</keyword>
<dbReference type="InterPro" id="IPR039899">
    <property type="entry name" value="BET1_SNARE"/>
</dbReference>
<evidence type="ECO:0000256" key="7">
    <source>
        <dbReference type="ARBA" id="ARBA00023136"/>
    </source>
</evidence>
<evidence type="ECO:0008006" key="12">
    <source>
        <dbReference type="Google" id="ProtNLM"/>
    </source>
</evidence>
<keyword evidence="5 9" id="KW-1133">Transmembrane helix</keyword>
<accession>A0AA88XRV0</accession>
<evidence type="ECO:0000256" key="1">
    <source>
        <dbReference type="ARBA" id="ARBA00004194"/>
    </source>
</evidence>
<dbReference type="GO" id="GO:0015031">
    <property type="term" value="P:protein transport"/>
    <property type="evidence" value="ECO:0007669"/>
    <property type="project" value="UniProtKB-KW"/>
</dbReference>
<keyword evidence="11" id="KW-1185">Reference proteome</keyword>
<feature type="transmembrane region" description="Helical" evidence="9">
    <location>
        <begin position="172"/>
        <end position="196"/>
    </location>
</feature>
<evidence type="ECO:0000256" key="6">
    <source>
        <dbReference type="ARBA" id="ARBA00023034"/>
    </source>
</evidence>
<evidence type="ECO:0000256" key="3">
    <source>
        <dbReference type="ARBA" id="ARBA00022692"/>
    </source>
</evidence>
<evidence type="ECO:0000256" key="4">
    <source>
        <dbReference type="ARBA" id="ARBA00022927"/>
    </source>
</evidence>
<evidence type="ECO:0000256" key="8">
    <source>
        <dbReference type="ARBA" id="ARBA00046280"/>
    </source>
</evidence>
<name>A0AA88XRV0_9ASTE</name>
<keyword evidence="2" id="KW-0813">Transport</keyword>
<evidence type="ECO:0000256" key="9">
    <source>
        <dbReference type="SAM" id="Phobius"/>
    </source>
</evidence>
<evidence type="ECO:0000313" key="11">
    <source>
        <dbReference type="Proteomes" id="UP001188597"/>
    </source>
</evidence>
<keyword evidence="7 9" id="KW-0472">Membrane</keyword>
<dbReference type="AlphaFoldDB" id="A0AA88XRV0"/>
<dbReference type="Proteomes" id="UP001188597">
    <property type="component" value="Unassembled WGS sequence"/>
</dbReference>
<proteinExistence type="predicted"/>
<evidence type="ECO:0000256" key="5">
    <source>
        <dbReference type="ARBA" id="ARBA00022989"/>
    </source>
</evidence>
<dbReference type="CDD" id="cd15853">
    <property type="entry name" value="SNARE_Bet1"/>
    <property type="match status" value="1"/>
</dbReference>
<dbReference type="PANTHER" id="PTHR12791">
    <property type="entry name" value="GOLGI SNARE BET1-RELATED"/>
    <property type="match status" value="1"/>
</dbReference>
<organism evidence="10 11">
    <name type="scientific">Escallonia herrerae</name>
    <dbReference type="NCBI Taxonomy" id="1293975"/>
    <lineage>
        <taxon>Eukaryota</taxon>
        <taxon>Viridiplantae</taxon>
        <taxon>Streptophyta</taxon>
        <taxon>Embryophyta</taxon>
        <taxon>Tracheophyta</taxon>
        <taxon>Spermatophyta</taxon>
        <taxon>Magnoliopsida</taxon>
        <taxon>eudicotyledons</taxon>
        <taxon>Gunneridae</taxon>
        <taxon>Pentapetalae</taxon>
        <taxon>asterids</taxon>
        <taxon>campanulids</taxon>
        <taxon>Escalloniales</taxon>
        <taxon>Escalloniaceae</taxon>
        <taxon>Escallonia</taxon>
    </lineage>
</organism>
<dbReference type="Gene3D" id="1.20.5.110">
    <property type="match status" value="1"/>
</dbReference>
<evidence type="ECO:0000256" key="2">
    <source>
        <dbReference type="ARBA" id="ARBA00022448"/>
    </source>
</evidence>
<feature type="transmembrane region" description="Helical" evidence="9">
    <location>
        <begin position="148"/>
        <end position="166"/>
    </location>
</feature>
<evidence type="ECO:0000313" key="10">
    <source>
        <dbReference type="EMBL" id="KAK3043445.1"/>
    </source>
</evidence>
<sequence>MFGDLVEDKKQTTLVYGKCAHEVPHGSMEHRSSKAALFDSFDGIEEGDLRAASSYSRDIDEVDNDKAIDSLQDRVIFLKRLTGDIHEEVNSHNRMLDQMVCWFQLSTIMEVRINQGNKMDASRGKGPWIDSKWFVDKIVFEKKSSRRMCALVSCFFVSFFIMYYLMRSLACTGINLVMVMVVYWQETRGIVSALLVMSTLMARELA</sequence>
<dbReference type="GO" id="GO:0000139">
    <property type="term" value="C:Golgi membrane"/>
    <property type="evidence" value="ECO:0007669"/>
    <property type="project" value="UniProtKB-SubCell"/>
</dbReference>
<keyword evidence="3 9" id="KW-0812">Transmembrane</keyword>
<keyword evidence="4" id="KW-0653">Protein transport</keyword>
<comment type="subcellular location">
    <subcellularLocation>
        <location evidence="8">Endomembrane system</location>
        <topology evidence="8">Single-pass type IV membrane protein</topology>
    </subcellularLocation>
    <subcellularLocation>
        <location evidence="1">Golgi apparatus membrane</location>
        <topology evidence="1">Single-pass membrane protein</topology>
    </subcellularLocation>
</comment>